<proteinExistence type="predicted"/>
<keyword evidence="2" id="KW-1185">Reference proteome</keyword>
<gene>
    <name evidence="1" type="ORF">ABIC20_000101</name>
</gene>
<comment type="caution">
    <text evidence="1">The sequence shown here is derived from an EMBL/GenBank/DDBJ whole genome shotgun (WGS) entry which is preliminary data.</text>
</comment>
<dbReference type="Proteomes" id="UP001549119">
    <property type="component" value="Unassembled WGS sequence"/>
</dbReference>
<dbReference type="EMBL" id="JBEPNW010000002">
    <property type="protein sequence ID" value="MET3862792.1"/>
    <property type="molecule type" value="Genomic_DNA"/>
</dbReference>
<sequence>MSESRDWGRGVKVFRIMQAATGAVLWSGAALDPLAALDAMARAAGFRDRTRIPDHLRAGGLHVEELRA</sequence>
<evidence type="ECO:0000313" key="2">
    <source>
        <dbReference type="Proteomes" id="UP001549119"/>
    </source>
</evidence>
<protein>
    <submittedName>
        <fullName evidence="1">Uncharacterized protein</fullName>
    </submittedName>
</protein>
<dbReference type="RefSeq" id="WP_209650964.1">
    <property type="nucleotide sequence ID" value="NZ_JBEPNV010000001.1"/>
</dbReference>
<reference evidence="1 2" key="1">
    <citation type="submission" date="2024-06" db="EMBL/GenBank/DDBJ databases">
        <title>Genomics of switchgrass bacterial isolates.</title>
        <authorList>
            <person name="Shade A."/>
        </authorList>
    </citation>
    <scope>NUCLEOTIDE SEQUENCE [LARGE SCALE GENOMIC DNA]</scope>
    <source>
        <strain evidence="1 2">PvP084</strain>
    </source>
</reference>
<organism evidence="1 2">
    <name type="scientific">Methylobacterium radiotolerans</name>
    <dbReference type="NCBI Taxonomy" id="31998"/>
    <lineage>
        <taxon>Bacteria</taxon>
        <taxon>Pseudomonadati</taxon>
        <taxon>Pseudomonadota</taxon>
        <taxon>Alphaproteobacteria</taxon>
        <taxon>Hyphomicrobiales</taxon>
        <taxon>Methylobacteriaceae</taxon>
        <taxon>Methylobacterium</taxon>
    </lineage>
</organism>
<name>A0ABV2N8H8_9HYPH</name>
<accession>A0ABV2N8H8</accession>
<evidence type="ECO:0000313" key="1">
    <source>
        <dbReference type="EMBL" id="MET3862792.1"/>
    </source>
</evidence>